<dbReference type="AlphaFoldDB" id="A0A0W8E6I5"/>
<comment type="caution">
    <text evidence="1">The sequence shown here is derived from an EMBL/GenBank/DDBJ whole genome shotgun (WGS) entry which is preliminary data.</text>
</comment>
<dbReference type="InterPro" id="IPR045613">
    <property type="entry name" value="DUF6448"/>
</dbReference>
<gene>
    <name evidence="1" type="ORF">ASZ90_018555</name>
</gene>
<protein>
    <submittedName>
        <fullName evidence="1">Uncharacterized protein</fullName>
    </submittedName>
</protein>
<dbReference type="Pfam" id="PF20046">
    <property type="entry name" value="DUF6448"/>
    <property type="match status" value="1"/>
</dbReference>
<accession>A0A0W8E6I5</accession>
<evidence type="ECO:0000313" key="1">
    <source>
        <dbReference type="EMBL" id="KUG04029.1"/>
    </source>
</evidence>
<proteinExistence type="predicted"/>
<dbReference type="EMBL" id="LNQE01001861">
    <property type="protein sequence ID" value="KUG04029.1"/>
    <property type="molecule type" value="Genomic_DNA"/>
</dbReference>
<name>A0A0W8E6I5_9ZZZZ</name>
<reference evidence="1" key="1">
    <citation type="journal article" date="2015" name="Proc. Natl. Acad. Sci. U.S.A.">
        <title>Networks of energetic and metabolic interactions define dynamics in microbial communities.</title>
        <authorList>
            <person name="Embree M."/>
            <person name="Liu J.K."/>
            <person name="Al-Bassam M.M."/>
            <person name="Zengler K."/>
        </authorList>
    </citation>
    <scope>NUCLEOTIDE SEQUENCE</scope>
</reference>
<sequence>MVIFKIMGILIVSLLITFIWVRKASAHCDTMEGPTVADGKKALETGNINYASKWIAAEFDQELQKVFNLAVKVRKMGSEAQELVDMYFLETLVRLHRMGEGVGYTGIKPYGTPIDPKIAAADRSIAVGNLSPLEGMVPAEQRVELKDRFAKVMALKDFDVNDVAAGRAYIAAYVSFFKFAEGEEHEHVYGHASPHNH</sequence>
<organism evidence="1">
    <name type="scientific">hydrocarbon metagenome</name>
    <dbReference type="NCBI Taxonomy" id="938273"/>
    <lineage>
        <taxon>unclassified sequences</taxon>
        <taxon>metagenomes</taxon>
        <taxon>ecological metagenomes</taxon>
    </lineage>
</organism>